<dbReference type="NCBIfam" id="TIGR02978">
    <property type="entry name" value="phageshock_pspC"/>
    <property type="match status" value="1"/>
</dbReference>
<reference evidence="8 9" key="1">
    <citation type="submission" date="2014-11" db="EMBL/GenBank/DDBJ databases">
        <title>Draft genome sequence of Chelonobacter oris 1662T, associated with respiratory disease in Hermann's Tortoises.</title>
        <authorList>
            <person name="Kudirkiene E."/>
            <person name="Hansen M.J."/>
            <person name="Bojesen A.M."/>
        </authorList>
    </citation>
    <scope>NUCLEOTIDE SEQUENCE [LARGE SCALE GENOMIC DNA]</scope>
    <source>
        <strain evidence="8 9">1662</strain>
    </source>
</reference>
<dbReference type="AlphaFoldDB" id="A0A0A3ARS5"/>
<keyword evidence="5 6" id="KW-0472">Membrane</keyword>
<dbReference type="Pfam" id="PF04024">
    <property type="entry name" value="PspC"/>
    <property type="match status" value="1"/>
</dbReference>
<evidence type="ECO:0000313" key="9">
    <source>
        <dbReference type="Proteomes" id="UP000030380"/>
    </source>
</evidence>
<name>A0A0A3ARS5_9PAST</name>
<dbReference type="RefSeq" id="WP_034616650.1">
    <property type="nucleotide sequence ID" value="NZ_JSUM01000014.1"/>
</dbReference>
<evidence type="ECO:0000313" key="8">
    <source>
        <dbReference type="EMBL" id="KGQ69780.1"/>
    </source>
</evidence>
<dbReference type="InterPro" id="IPR007168">
    <property type="entry name" value="Phageshock_PspC_N"/>
</dbReference>
<dbReference type="EMBL" id="JSUM01000014">
    <property type="protein sequence ID" value="KGQ69780.1"/>
    <property type="molecule type" value="Genomic_DNA"/>
</dbReference>
<keyword evidence="4 6" id="KW-1133">Transmembrane helix</keyword>
<gene>
    <name evidence="8" type="ORF">OA57_09075</name>
</gene>
<evidence type="ECO:0000256" key="3">
    <source>
        <dbReference type="ARBA" id="ARBA00022692"/>
    </source>
</evidence>
<dbReference type="InterPro" id="IPR052027">
    <property type="entry name" value="PspC"/>
</dbReference>
<evidence type="ECO:0000256" key="2">
    <source>
        <dbReference type="ARBA" id="ARBA00022475"/>
    </source>
</evidence>
<evidence type="ECO:0000259" key="7">
    <source>
        <dbReference type="Pfam" id="PF04024"/>
    </source>
</evidence>
<evidence type="ECO:0000256" key="5">
    <source>
        <dbReference type="ARBA" id="ARBA00023136"/>
    </source>
</evidence>
<proteinExistence type="predicted"/>
<dbReference type="PANTHER" id="PTHR33885">
    <property type="entry name" value="PHAGE SHOCK PROTEIN C"/>
    <property type="match status" value="1"/>
</dbReference>
<keyword evidence="2" id="KW-1003">Cell membrane</keyword>
<accession>A0A0A3ARS5</accession>
<dbReference type="STRING" id="505317.OA57_09075"/>
<keyword evidence="3 6" id="KW-0812">Transmembrane</keyword>
<evidence type="ECO:0000256" key="6">
    <source>
        <dbReference type="SAM" id="Phobius"/>
    </source>
</evidence>
<dbReference type="InterPro" id="IPR014320">
    <property type="entry name" value="Phageshock_PspC"/>
</dbReference>
<evidence type="ECO:0000256" key="4">
    <source>
        <dbReference type="ARBA" id="ARBA00022989"/>
    </source>
</evidence>
<dbReference type="PANTHER" id="PTHR33885:SF3">
    <property type="entry name" value="PHAGE SHOCK PROTEIN C"/>
    <property type="match status" value="1"/>
</dbReference>
<comment type="subcellular location">
    <subcellularLocation>
        <location evidence="1">Cell membrane</location>
        <topology evidence="1">Single-pass membrane protein</topology>
    </subcellularLocation>
</comment>
<dbReference type="Proteomes" id="UP000030380">
    <property type="component" value="Unassembled WGS sequence"/>
</dbReference>
<dbReference type="OrthoDB" id="7359894at2"/>
<comment type="caution">
    <text evidence="8">The sequence shown here is derived from an EMBL/GenBank/DDBJ whole genome shotgun (WGS) entry which is preliminary data.</text>
</comment>
<feature type="transmembrane region" description="Helical" evidence="6">
    <location>
        <begin position="33"/>
        <end position="56"/>
    </location>
</feature>
<evidence type="ECO:0000256" key="1">
    <source>
        <dbReference type="ARBA" id="ARBA00004162"/>
    </source>
</evidence>
<organism evidence="8 9">
    <name type="scientific">Chelonobacter oris</name>
    <dbReference type="NCBI Taxonomy" id="505317"/>
    <lineage>
        <taxon>Bacteria</taxon>
        <taxon>Pseudomonadati</taxon>
        <taxon>Pseudomonadota</taxon>
        <taxon>Gammaproteobacteria</taxon>
        <taxon>Pasteurellales</taxon>
        <taxon>Pasteurellaceae</taxon>
        <taxon>Chelonobacter</taxon>
    </lineage>
</organism>
<dbReference type="GO" id="GO:0005886">
    <property type="term" value="C:plasma membrane"/>
    <property type="evidence" value="ECO:0007669"/>
    <property type="project" value="UniProtKB-SubCell"/>
</dbReference>
<feature type="domain" description="Phage shock protein PspC N-terminal" evidence="7">
    <location>
        <begin position="2"/>
        <end position="58"/>
    </location>
</feature>
<keyword evidence="9" id="KW-1185">Reference proteome</keyword>
<sequence>MIYRYPQQGMIAGVCVGLAKASGLETWVVRLIAVLLFLFGGYFVILIAYIAAAILLDKATDGFESGNNDQAVFGQMPLKEKTWQAGATANQKLADMEREFYRLTQRIEQLESYTRSSAFKWQDK</sequence>
<protein>
    <recommendedName>
        <fullName evidence="7">Phage shock protein PspC N-terminal domain-containing protein</fullName>
    </recommendedName>
</protein>